<dbReference type="OrthoDB" id="2135488at2759"/>
<dbReference type="Proteomes" id="UP000279259">
    <property type="component" value="Unassembled WGS sequence"/>
</dbReference>
<keyword evidence="3" id="KW-1185">Reference proteome</keyword>
<dbReference type="PANTHER" id="PTHR35563">
    <property type="entry name" value="BARREL METAL-DEPENDENT HYDROLASE, PUTATIVE (AFU_ORTHOLOGUE AFUA_1G16240)-RELATED"/>
    <property type="match status" value="1"/>
</dbReference>
<dbReference type="InterPro" id="IPR006680">
    <property type="entry name" value="Amidohydro-rel"/>
</dbReference>
<reference evidence="2 3" key="1">
    <citation type="submission" date="2018-11" db="EMBL/GenBank/DDBJ databases">
        <title>Genome sequence of Saitozyma podzolica DSM 27192.</title>
        <authorList>
            <person name="Aliyu H."/>
            <person name="Gorte O."/>
            <person name="Ochsenreither K."/>
        </authorList>
    </citation>
    <scope>NUCLEOTIDE SEQUENCE [LARGE SCALE GENOMIC DNA]</scope>
    <source>
        <strain evidence="2 3">DSM 27192</strain>
    </source>
</reference>
<dbReference type="PANTHER" id="PTHR35563:SF2">
    <property type="entry name" value="BARREL METAL-DEPENDENT HYDROLASE, PUTATIVE (AFU_ORTHOLOGUE AFUA_1G16240)-RELATED"/>
    <property type="match status" value="1"/>
</dbReference>
<dbReference type="SUPFAM" id="SSF51556">
    <property type="entry name" value="Metallo-dependent hydrolases"/>
    <property type="match status" value="1"/>
</dbReference>
<dbReference type="Pfam" id="PF04909">
    <property type="entry name" value="Amidohydro_2"/>
    <property type="match status" value="1"/>
</dbReference>
<evidence type="ECO:0000313" key="3">
    <source>
        <dbReference type="Proteomes" id="UP000279259"/>
    </source>
</evidence>
<feature type="domain" description="Amidohydrolase-related" evidence="1">
    <location>
        <begin position="12"/>
        <end position="286"/>
    </location>
</feature>
<gene>
    <name evidence="2" type="ORF">EHS25_008031</name>
</gene>
<protein>
    <recommendedName>
        <fullName evidence="1">Amidohydrolase-related domain-containing protein</fullName>
    </recommendedName>
</protein>
<dbReference type="InterPro" id="IPR032466">
    <property type="entry name" value="Metal_Hydrolase"/>
</dbReference>
<accession>A0A427YND8</accession>
<dbReference type="Gene3D" id="3.20.20.140">
    <property type="entry name" value="Metal-dependent hydrolases"/>
    <property type="match status" value="1"/>
</dbReference>
<dbReference type="GO" id="GO:0016787">
    <property type="term" value="F:hydrolase activity"/>
    <property type="evidence" value="ECO:0007669"/>
    <property type="project" value="InterPro"/>
</dbReference>
<organism evidence="2 3">
    <name type="scientific">Saitozyma podzolica</name>
    <dbReference type="NCBI Taxonomy" id="1890683"/>
    <lineage>
        <taxon>Eukaryota</taxon>
        <taxon>Fungi</taxon>
        <taxon>Dikarya</taxon>
        <taxon>Basidiomycota</taxon>
        <taxon>Agaricomycotina</taxon>
        <taxon>Tremellomycetes</taxon>
        <taxon>Tremellales</taxon>
        <taxon>Trimorphomycetaceae</taxon>
        <taxon>Saitozyma</taxon>
    </lineage>
</organism>
<dbReference type="InterPro" id="IPR052358">
    <property type="entry name" value="Aro_Compnd_Degr_Hydrolases"/>
</dbReference>
<name>A0A427YND8_9TREE</name>
<sequence>MSSSTPSASQGWDTHCHVFDPVKHPYISDTPYAPPRRAAEHLMAAVPASNFVIVMSVPEGTSTAHTLEAIELLHSAGRKGRGTVVMDPIRMVPDELQKLQHAGVRSVRIHTLRIGEDIDVLKTIFEDTARRIDTAGLKWCIDAQLSLKTWSTLIPTMTKLHGEFGTVFVVDHMFCCSPDDADNPLLDDLLDLVRRGIMYVKLSGLDRYSAGKGFEAFGPLVKRLVRADRGGGILFGSDWPHVVMGQGGQLSEVDTVAHLRFLQDTCESVGEGVWQKVWNDNAERLYA</sequence>
<comment type="caution">
    <text evidence="2">The sequence shown here is derived from an EMBL/GenBank/DDBJ whole genome shotgun (WGS) entry which is preliminary data.</text>
</comment>
<dbReference type="AlphaFoldDB" id="A0A427YND8"/>
<evidence type="ECO:0000313" key="2">
    <source>
        <dbReference type="EMBL" id="RSH92586.1"/>
    </source>
</evidence>
<dbReference type="EMBL" id="RSCD01000005">
    <property type="protein sequence ID" value="RSH92586.1"/>
    <property type="molecule type" value="Genomic_DNA"/>
</dbReference>
<proteinExistence type="predicted"/>
<evidence type="ECO:0000259" key="1">
    <source>
        <dbReference type="Pfam" id="PF04909"/>
    </source>
</evidence>